<organism evidence="1 2">
    <name type="scientific">Virgibacillus massiliensis</name>
    <dbReference type="NCBI Taxonomy" id="1462526"/>
    <lineage>
        <taxon>Bacteria</taxon>
        <taxon>Bacillati</taxon>
        <taxon>Bacillota</taxon>
        <taxon>Bacilli</taxon>
        <taxon>Bacillales</taxon>
        <taxon>Bacillaceae</taxon>
        <taxon>Virgibacillus</taxon>
    </lineage>
</organism>
<gene>
    <name evidence="1" type="ORF">BN990_03708</name>
</gene>
<name>A0A024QGH9_9BACI</name>
<protein>
    <submittedName>
        <fullName evidence="1">Uncharacterized protein</fullName>
    </submittedName>
</protein>
<sequence length="66" mass="7851">MNKNHTDNHDICWIVNEYRNDQRTGALSPIVRSDYAQLLFDKGAGFHEQRRNREHLEGLQLDDKRN</sequence>
<proteinExistence type="predicted"/>
<evidence type="ECO:0000313" key="2">
    <source>
        <dbReference type="Proteomes" id="UP000028875"/>
    </source>
</evidence>
<dbReference type="AlphaFoldDB" id="A0A024QGH9"/>
<keyword evidence="2" id="KW-1185">Reference proteome</keyword>
<reference evidence="2" key="2">
    <citation type="submission" date="2014-05" db="EMBL/GenBank/DDBJ databases">
        <title>Draft genome sequence of Virgibacillus massiliensis Vm-5.</title>
        <authorList>
            <person name="Khelaifia S."/>
            <person name="Croce O."/>
            <person name="Lagier J.C."/>
            <person name="Raoult D."/>
        </authorList>
    </citation>
    <scope>NUCLEOTIDE SEQUENCE [LARGE SCALE GENOMIC DNA]</scope>
    <source>
        <strain evidence="2">Vm-5</strain>
    </source>
</reference>
<reference evidence="1 2" key="1">
    <citation type="submission" date="2014-03" db="EMBL/GenBank/DDBJ databases">
        <authorList>
            <person name="Urmite Genomes U."/>
        </authorList>
    </citation>
    <scope>NUCLEOTIDE SEQUENCE [LARGE SCALE GENOMIC DNA]</scope>
    <source>
        <strain evidence="1 2">Vm-5</strain>
    </source>
</reference>
<evidence type="ECO:0000313" key="1">
    <source>
        <dbReference type="EMBL" id="CDQ41342.1"/>
    </source>
</evidence>
<dbReference type="RefSeq" id="WP_021290394.1">
    <property type="nucleotide sequence ID" value="NZ_BNER01000009.1"/>
</dbReference>
<comment type="caution">
    <text evidence="1">The sequence shown here is derived from an EMBL/GenBank/DDBJ whole genome shotgun (WGS) entry which is preliminary data.</text>
</comment>
<accession>A0A024QGH9</accession>
<dbReference type="Proteomes" id="UP000028875">
    <property type="component" value="Unassembled WGS sequence"/>
</dbReference>
<dbReference type="STRING" id="1462526.BN990_03708"/>
<dbReference type="eggNOG" id="ENOG502ZWDN">
    <property type="taxonomic scope" value="Bacteria"/>
</dbReference>
<dbReference type="EMBL" id="CCDP010000002">
    <property type="protein sequence ID" value="CDQ41342.1"/>
    <property type="molecule type" value="Genomic_DNA"/>
</dbReference>
<dbReference type="OrthoDB" id="2974414at2"/>